<protein>
    <submittedName>
        <fullName evidence="2">Uncharacterized protein</fullName>
    </submittedName>
</protein>
<name>A0A2V0P2U0_9CHLO</name>
<organism evidence="2 3">
    <name type="scientific">Raphidocelis subcapitata</name>
    <dbReference type="NCBI Taxonomy" id="307507"/>
    <lineage>
        <taxon>Eukaryota</taxon>
        <taxon>Viridiplantae</taxon>
        <taxon>Chlorophyta</taxon>
        <taxon>core chlorophytes</taxon>
        <taxon>Chlorophyceae</taxon>
        <taxon>CS clade</taxon>
        <taxon>Sphaeropleales</taxon>
        <taxon>Selenastraceae</taxon>
        <taxon>Raphidocelis</taxon>
    </lineage>
</organism>
<reference evidence="2 3" key="1">
    <citation type="journal article" date="2018" name="Sci. Rep.">
        <title>Raphidocelis subcapitata (=Pseudokirchneriella subcapitata) provides an insight into genome evolution and environmental adaptations in the Sphaeropleales.</title>
        <authorList>
            <person name="Suzuki S."/>
            <person name="Yamaguchi H."/>
            <person name="Nakajima N."/>
            <person name="Kawachi M."/>
        </authorList>
    </citation>
    <scope>NUCLEOTIDE SEQUENCE [LARGE SCALE GENOMIC DNA]</scope>
    <source>
        <strain evidence="2 3">NIES-35</strain>
    </source>
</reference>
<evidence type="ECO:0000313" key="2">
    <source>
        <dbReference type="EMBL" id="GBF94176.1"/>
    </source>
</evidence>
<keyword evidence="3" id="KW-1185">Reference proteome</keyword>
<dbReference type="InParanoid" id="A0A2V0P2U0"/>
<dbReference type="OrthoDB" id="10630793at2759"/>
<evidence type="ECO:0000256" key="1">
    <source>
        <dbReference type="SAM" id="MobiDB-lite"/>
    </source>
</evidence>
<evidence type="ECO:0000313" key="3">
    <source>
        <dbReference type="Proteomes" id="UP000247498"/>
    </source>
</evidence>
<proteinExistence type="predicted"/>
<feature type="region of interest" description="Disordered" evidence="1">
    <location>
        <begin position="75"/>
        <end position="116"/>
    </location>
</feature>
<dbReference type="AlphaFoldDB" id="A0A2V0P2U0"/>
<sequence length="233" mass="24245">MLAQILGAVRLPSLPSLDGLGPLARASSASNAANSADAVVHETLETCTVHRNPDGTSITRCEERRRVLASGVEIEVRQTTSTRPAAGAGGAANNPADAQRGALGRASPSAPLALDPRSSQMLDELFATATEMERVLTARGVLLDTRRRGPEPAAHAPDSATSCSGAGAGGAGSQEAAQPGLLRRWWGRTARGQVDTQHQQQGQQQQQQQQQRWQQPSLGAMAAAHGADAQAVL</sequence>
<feature type="compositionally biased region" description="Low complexity" evidence="1">
    <location>
        <begin position="197"/>
        <end position="233"/>
    </location>
</feature>
<accession>A0A2V0P2U0</accession>
<dbReference type="Proteomes" id="UP000247498">
    <property type="component" value="Unassembled WGS sequence"/>
</dbReference>
<feature type="region of interest" description="Disordered" evidence="1">
    <location>
        <begin position="143"/>
        <end position="233"/>
    </location>
</feature>
<gene>
    <name evidence="2" type="ORF">Rsub_07163</name>
</gene>
<dbReference type="EMBL" id="BDRX01000048">
    <property type="protein sequence ID" value="GBF94176.1"/>
    <property type="molecule type" value="Genomic_DNA"/>
</dbReference>
<comment type="caution">
    <text evidence="2">The sequence shown here is derived from an EMBL/GenBank/DDBJ whole genome shotgun (WGS) entry which is preliminary data.</text>
</comment>